<reference evidence="4" key="3">
    <citation type="submission" date="2016-03" db="UniProtKB">
        <authorList>
            <consortium name="EnsemblProtists"/>
        </authorList>
    </citation>
    <scope>IDENTIFICATION</scope>
</reference>
<dbReference type="GO" id="GO:0006665">
    <property type="term" value="P:sphingolipid metabolic process"/>
    <property type="evidence" value="ECO:0007669"/>
    <property type="project" value="TreeGrafter"/>
</dbReference>
<dbReference type="STRING" id="905079.L1J4F7"/>
<keyword evidence="3" id="KW-0418">Kinase</keyword>
<evidence type="ECO:0000313" key="4">
    <source>
        <dbReference type="EnsemblProtists" id="EKX43014"/>
    </source>
</evidence>
<gene>
    <name evidence="3" type="ORF">GUITHDRAFT_140864</name>
</gene>
<dbReference type="AlphaFoldDB" id="L1J4F7"/>
<feature type="domain" description="DAGKc" evidence="2">
    <location>
        <begin position="94"/>
        <end position="236"/>
    </location>
</feature>
<accession>L1J4F7</accession>
<feature type="signal peptide" evidence="1">
    <location>
        <begin position="1"/>
        <end position="26"/>
    </location>
</feature>
<dbReference type="InterPro" id="IPR050187">
    <property type="entry name" value="Lipid_Phosphate_FormReg"/>
</dbReference>
<dbReference type="PANTHER" id="PTHR12358:SF54">
    <property type="entry name" value="SPHINGOSINE KINASE RELATED PROTEIN"/>
    <property type="match status" value="1"/>
</dbReference>
<dbReference type="GeneID" id="17299721"/>
<dbReference type="InterPro" id="IPR001206">
    <property type="entry name" value="Diacylglycerol_kinase_cat_dom"/>
</dbReference>
<dbReference type="KEGG" id="gtt:GUITHDRAFT_140864"/>
<dbReference type="eggNOG" id="KOG1115">
    <property type="taxonomic scope" value="Eukaryota"/>
</dbReference>
<dbReference type="OMA" id="FAQNTRC"/>
<proteinExistence type="predicted"/>
<dbReference type="Pfam" id="PF00781">
    <property type="entry name" value="DAGK_cat"/>
    <property type="match status" value="1"/>
</dbReference>
<name>L1J4F7_GUITC</name>
<dbReference type="PANTHER" id="PTHR12358">
    <property type="entry name" value="SPHINGOSINE KINASE"/>
    <property type="match status" value="1"/>
</dbReference>
<dbReference type="EnsemblProtists" id="EKX43014">
    <property type="protein sequence ID" value="EKX43014"/>
    <property type="gene ID" value="GUITHDRAFT_140864"/>
</dbReference>
<reference evidence="3 5" key="1">
    <citation type="journal article" date="2012" name="Nature">
        <title>Algal genomes reveal evolutionary mosaicism and the fate of nucleomorphs.</title>
        <authorList>
            <consortium name="DOE Joint Genome Institute"/>
            <person name="Curtis B.A."/>
            <person name="Tanifuji G."/>
            <person name="Burki F."/>
            <person name="Gruber A."/>
            <person name="Irimia M."/>
            <person name="Maruyama S."/>
            <person name="Arias M.C."/>
            <person name="Ball S.G."/>
            <person name="Gile G.H."/>
            <person name="Hirakawa Y."/>
            <person name="Hopkins J.F."/>
            <person name="Kuo A."/>
            <person name="Rensing S.A."/>
            <person name="Schmutz J."/>
            <person name="Symeonidi A."/>
            <person name="Elias M."/>
            <person name="Eveleigh R.J."/>
            <person name="Herman E.K."/>
            <person name="Klute M.J."/>
            <person name="Nakayama T."/>
            <person name="Obornik M."/>
            <person name="Reyes-Prieto A."/>
            <person name="Armbrust E.V."/>
            <person name="Aves S.J."/>
            <person name="Beiko R.G."/>
            <person name="Coutinho P."/>
            <person name="Dacks J.B."/>
            <person name="Durnford D.G."/>
            <person name="Fast N.M."/>
            <person name="Green B.R."/>
            <person name="Grisdale C.J."/>
            <person name="Hempel F."/>
            <person name="Henrissat B."/>
            <person name="Hoppner M.P."/>
            <person name="Ishida K."/>
            <person name="Kim E."/>
            <person name="Koreny L."/>
            <person name="Kroth P.G."/>
            <person name="Liu Y."/>
            <person name="Malik S.B."/>
            <person name="Maier U.G."/>
            <person name="McRose D."/>
            <person name="Mock T."/>
            <person name="Neilson J.A."/>
            <person name="Onodera N.T."/>
            <person name="Poole A.M."/>
            <person name="Pritham E.J."/>
            <person name="Richards T.A."/>
            <person name="Rocap G."/>
            <person name="Roy S.W."/>
            <person name="Sarai C."/>
            <person name="Schaack S."/>
            <person name="Shirato S."/>
            <person name="Slamovits C.H."/>
            <person name="Spencer D.F."/>
            <person name="Suzuki S."/>
            <person name="Worden A.Z."/>
            <person name="Zauner S."/>
            <person name="Barry K."/>
            <person name="Bell C."/>
            <person name="Bharti A.K."/>
            <person name="Crow J.A."/>
            <person name="Grimwood J."/>
            <person name="Kramer R."/>
            <person name="Lindquist E."/>
            <person name="Lucas S."/>
            <person name="Salamov A."/>
            <person name="McFadden G.I."/>
            <person name="Lane C.E."/>
            <person name="Keeling P.J."/>
            <person name="Gray M.W."/>
            <person name="Grigoriev I.V."/>
            <person name="Archibald J.M."/>
        </authorList>
    </citation>
    <scope>NUCLEOTIDE SEQUENCE</scope>
    <source>
        <strain evidence="3 5">CCMP2712</strain>
    </source>
</reference>
<dbReference type="InterPro" id="IPR017438">
    <property type="entry name" value="ATP-NAD_kinase_N"/>
</dbReference>
<dbReference type="HOGENOM" id="CLU_608976_0_0_1"/>
<organism evidence="3">
    <name type="scientific">Guillardia theta (strain CCMP2712)</name>
    <name type="common">Cryptophyte</name>
    <dbReference type="NCBI Taxonomy" id="905079"/>
    <lineage>
        <taxon>Eukaryota</taxon>
        <taxon>Cryptophyceae</taxon>
        <taxon>Pyrenomonadales</taxon>
        <taxon>Geminigeraceae</taxon>
        <taxon>Guillardia</taxon>
    </lineage>
</organism>
<dbReference type="PaxDb" id="55529-EKX43014"/>
<dbReference type="EMBL" id="JH993013">
    <property type="protein sequence ID" value="EKX43014.1"/>
    <property type="molecule type" value="Genomic_DNA"/>
</dbReference>
<dbReference type="Gene3D" id="2.60.200.40">
    <property type="match status" value="1"/>
</dbReference>
<evidence type="ECO:0000313" key="3">
    <source>
        <dbReference type="EMBL" id="EKX43014.1"/>
    </source>
</evidence>
<protein>
    <submittedName>
        <fullName evidence="3">Ceramide kinase-like protein</fullName>
    </submittedName>
</protein>
<dbReference type="InterPro" id="IPR016064">
    <property type="entry name" value="NAD/diacylglycerol_kinase_sf"/>
</dbReference>
<dbReference type="GO" id="GO:0001727">
    <property type="term" value="F:lipid kinase activity"/>
    <property type="evidence" value="ECO:0007669"/>
    <property type="project" value="TreeGrafter"/>
</dbReference>
<keyword evidence="5" id="KW-1185">Reference proteome</keyword>
<dbReference type="Proteomes" id="UP000011087">
    <property type="component" value="Unassembled WGS sequence"/>
</dbReference>
<dbReference type="Gene3D" id="3.40.50.10330">
    <property type="entry name" value="Probable inorganic polyphosphate/atp-NAD kinase, domain 1"/>
    <property type="match status" value="1"/>
</dbReference>
<dbReference type="PROSITE" id="PS50146">
    <property type="entry name" value="DAGK"/>
    <property type="match status" value="1"/>
</dbReference>
<reference evidence="5" key="2">
    <citation type="submission" date="2012-11" db="EMBL/GenBank/DDBJ databases">
        <authorList>
            <person name="Kuo A."/>
            <person name="Curtis B.A."/>
            <person name="Tanifuji G."/>
            <person name="Burki F."/>
            <person name="Gruber A."/>
            <person name="Irimia M."/>
            <person name="Maruyama S."/>
            <person name="Arias M.C."/>
            <person name="Ball S.G."/>
            <person name="Gile G.H."/>
            <person name="Hirakawa Y."/>
            <person name="Hopkins J.F."/>
            <person name="Rensing S.A."/>
            <person name="Schmutz J."/>
            <person name="Symeonidi A."/>
            <person name="Elias M."/>
            <person name="Eveleigh R.J."/>
            <person name="Herman E.K."/>
            <person name="Klute M.J."/>
            <person name="Nakayama T."/>
            <person name="Obornik M."/>
            <person name="Reyes-Prieto A."/>
            <person name="Armbrust E.V."/>
            <person name="Aves S.J."/>
            <person name="Beiko R.G."/>
            <person name="Coutinho P."/>
            <person name="Dacks J.B."/>
            <person name="Durnford D.G."/>
            <person name="Fast N.M."/>
            <person name="Green B.R."/>
            <person name="Grisdale C."/>
            <person name="Hempe F."/>
            <person name="Henrissat B."/>
            <person name="Hoppner M.P."/>
            <person name="Ishida K.-I."/>
            <person name="Kim E."/>
            <person name="Koreny L."/>
            <person name="Kroth P.G."/>
            <person name="Liu Y."/>
            <person name="Malik S.-B."/>
            <person name="Maier U.G."/>
            <person name="McRose D."/>
            <person name="Mock T."/>
            <person name="Neilson J.A."/>
            <person name="Onodera N.T."/>
            <person name="Poole A.M."/>
            <person name="Pritham E.J."/>
            <person name="Richards T.A."/>
            <person name="Rocap G."/>
            <person name="Roy S.W."/>
            <person name="Sarai C."/>
            <person name="Schaack S."/>
            <person name="Shirato S."/>
            <person name="Slamovits C.H."/>
            <person name="Spencer D.F."/>
            <person name="Suzuki S."/>
            <person name="Worden A.Z."/>
            <person name="Zauner S."/>
            <person name="Barry K."/>
            <person name="Bell C."/>
            <person name="Bharti A.K."/>
            <person name="Crow J.A."/>
            <person name="Grimwood J."/>
            <person name="Kramer R."/>
            <person name="Lindquist E."/>
            <person name="Lucas S."/>
            <person name="Salamov A."/>
            <person name="McFadden G.I."/>
            <person name="Lane C.E."/>
            <person name="Keeling P.J."/>
            <person name="Gray M.W."/>
            <person name="Grigoriev I.V."/>
            <person name="Archibald J.M."/>
        </authorList>
    </citation>
    <scope>NUCLEOTIDE SEQUENCE</scope>
    <source>
        <strain evidence="5">CCMP2712</strain>
    </source>
</reference>
<dbReference type="SUPFAM" id="SSF111331">
    <property type="entry name" value="NAD kinase/diacylglycerol kinase-like"/>
    <property type="match status" value="1"/>
</dbReference>
<evidence type="ECO:0000256" key="1">
    <source>
        <dbReference type="SAM" id="SignalP"/>
    </source>
</evidence>
<dbReference type="OrthoDB" id="530923at2759"/>
<keyword evidence="3" id="KW-0808">Transferase</keyword>
<sequence length="450" mass="49047">MLPLPLALLPLLLLLLLLLLLRLSSSSPHVSFRWDLDAAENVLALRMVRMPPKEARLKTYLLSRPKGGNFDSLQEILAIFSAGVVQLGAPMRGVAIYRVLVVINPYSGRRHANQVWQSVAEMFSLAGIETDCHQTQHAGHARDILRECELSLYNGVIAVGGDGTANEVLTGLLENSLNLERGEGAPASPPFGIIAAGTDCTLAKFISSTDPLAAARAIIRGCEVRPMDLLQVQHGDEQRYSACGVGWGIPGHIARDSESLRKTFGVHRYTISLLKNLVHLNPVAGTVRIRPAIVDEEMKLKPCGPSCDICSLPMGEMAGDREEEETVSGKFLFVACLKADAIEDREDFLPVRAPGRWEESMRGEGKVGDGCLDAFLVEDLNLLDLAHLYLSMGPDGKHMDNGNFKHWKAKSVTIIPDDRSDHLNFDGEAGEGIGTTVSVLPRVCQVFFAQ</sequence>
<evidence type="ECO:0000313" key="5">
    <source>
        <dbReference type="Proteomes" id="UP000011087"/>
    </source>
</evidence>
<dbReference type="RefSeq" id="XP_005829994.1">
    <property type="nucleotide sequence ID" value="XM_005829937.1"/>
</dbReference>
<dbReference type="GO" id="GO:0016020">
    <property type="term" value="C:membrane"/>
    <property type="evidence" value="ECO:0007669"/>
    <property type="project" value="GOC"/>
</dbReference>
<keyword evidence="1" id="KW-0732">Signal</keyword>
<evidence type="ECO:0000259" key="2">
    <source>
        <dbReference type="PROSITE" id="PS50146"/>
    </source>
</evidence>
<feature type="chain" id="PRO_5008770927" evidence="1">
    <location>
        <begin position="27"/>
        <end position="450"/>
    </location>
</feature>